<organism evidence="1 2">
    <name type="scientific">Silvanigrella paludirubra</name>
    <dbReference type="NCBI Taxonomy" id="2499159"/>
    <lineage>
        <taxon>Bacteria</taxon>
        <taxon>Pseudomonadati</taxon>
        <taxon>Bdellovibrionota</taxon>
        <taxon>Oligoflexia</taxon>
        <taxon>Silvanigrellales</taxon>
        <taxon>Silvanigrellaceae</taxon>
        <taxon>Silvanigrella</taxon>
    </lineage>
</organism>
<dbReference type="OrthoDB" id="747120at2"/>
<comment type="caution">
    <text evidence="1">The sequence shown here is derived from an EMBL/GenBank/DDBJ whole genome shotgun (WGS) entry which is preliminary data.</text>
</comment>
<dbReference type="Proteomes" id="UP000437748">
    <property type="component" value="Unassembled WGS sequence"/>
</dbReference>
<sequence>MKKISNSGFYSIIFISFCYNSVYATERSPSCSTKDINDIKNIASIIVKEALASGKCIAFNEKESNDRVSYYQYIFSSSSSFYSCRLAKSAYIVTDDSTTANTAPLLKCVSGEPLADKEKWDNYFKEYNKYVEKTNDLKSKWKNLLQIALNPLPKHNESDHFKAAIYTTYNYTKNTTGKLPPGVEVWFTQVDEMANTCNKIPDRKSLSKEQLSLRFSQLLGLPPDAPSDPQHKFAFISIPNIQVSGNVEYRKDNNAFNGLKGPGVFRPCASIDYNTEDNICSPIDNIPLNESILKDEIQKDDKVSSNELLEKDLSKWAAYQFYKRYDIKDGWPQYPWTGRGYTYDWNSDRRDHYGLSEYVMSQNTEYYVYNTKSIEEFIKDCRDL</sequence>
<evidence type="ECO:0000313" key="1">
    <source>
        <dbReference type="EMBL" id="KAB8040860.1"/>
    </source>
</evidence>
<name>A0A6N6VW61_9BACT</name>
<protein>
    <submittedName>
        <fullName evidence="1">Uncharacterized protein</fullName>
    </submittedName>
</protein>
<accession>A0A6N6VW61</accession>
<dbReference type="EMBL" id="WFLM01000001">
    <property type="protein sequence ID" value="KAB8040860.1"/>
    <property type="molecule type" value="Genomic_DNA"/>
</dbReference>
<evidence type="ECO:0000313" key="2">
    <source>
        <dbReference type="Proteomes" id="UP000437748"/>
    </source>
</evidence>
<reference evidence="1 2" key="1">
    <citation type="submission" date="2019-10" db="EMBL/GenBank/DDBJ databases">
        <title>New species of Slilvanegrellaceae.</title>
        <authorList>
            <person name="Pitt A."/>
            <person name="Hahn M.W."/>
        </authorList>
    </citation>
    <scope>NUCLEOTIDE SEQUENCE [LARGE SCALE GENOMIC DNA]</scope>
    <source>
        <strain evidence="1 2">SP-Ram-0.45-NSY-1</strain>
    </source>
</reference>
<gene>
    <name evidence="1" type="ORF">GCL60_02725</name>
</gene>
<dbReference type="RefSeq" id="WP_153418381.1">
    <property type="nucleotide sequence ID" value="NZ_WFLM01000001.1"/>
</dbReference>
<keyword evidence="2" id="KW-1185">Reference proteome</keyword>
<dbReference type="AlphaFoldDB" id="A0A6N6VW61"/>
<proteinExistence type="predicted"/>